<reference evidence="2 3" key="1">
    <citation type="submission" date="2019-03" db="EMBL/GenBank/DDBJ databases">
        <title>Draft genome sequence of Xylaria hypoxylon DSM 108379, a ubiquitous saprotrophic-parasitic fungi on hardwood.</title>
        <authorList>
            <person name="Buettner E."/>
            <person name="Leonhardt S."/>
            <person name="Gebauer A.M."/>
            <person name="Liers C."/>
            <person name="Hofrichter M."/>
            <person name="Kellner H."/>
        </authorList>
    </citation>
    <scope>NUCLEOTIDE SEQUENCE [LARGE SCALE GENOMIC DNA]</scope>
    <source>
        <strain evidence="2 3">DSM 108379</strain>
    </source>
</reference>
<gene>
    <name evidence="2" type="ORF">E0Z10_g9987</name>
</gene>
<protein>
    <recommendedName>
        <fullName evidence="1">DUF7791 domain-containing protein</fullName>
    </recommendedName>
</protein>
<evidence type="ECO:0000313" key="3">
    <source>
        <dbReference type="Proteomes" id="UP000297716"/>
    </source>
</evidence>
<dbReference type="PANTHER" id="PTHR10039:SF5">
    <property type="entry name" value="NACHT DOMAIN-CONTAINING PROTEIN"/>
    <property type="match status" value="1"/>
</dbReference>
<evidence type="ECO:0000259" key="1">
    <source>
        <dbReference type="Pfam" id="PF25053"/>
    </source>
</evidence>
<dbReference type="InterPro" id="IPR056693">
    <property type="entry name" value="DUF7791"/>
</dbReference>
<dbReference type="AlphaFoldDB" id="A0A4Z0YQB9"/>
<keyword evidence="3" id="KW-1185">Reference proteome</keyword>
<dbReference type="PANTHER" id="PTHR10039">
    <property type="entry name" value="AMELOGENIN"/>
    <property type="match status" value="1"/>
</dbReference>
<feature type="domain" description="DUF7791" evidence="1">
    <location>
        <begin position="74"/>
        <end position="201"/>
    </location>
</feature>
<comment type="caution">
    <text evidence="2">The sequence shown here is derived from an EMBL/GenBank/DDBJ whole genome shotgun (WGS) entry which is preliminary data.</text>
</comment>
<name>A0A4Z0YQB9_9PEZI</name>
<dbReference type="OrthoDB" id="443402at2759"/>
<proteinExistence type="predicted"/>
<evidence type="ECO:0000313" key="2">
    <source>
        <dbReference type="EMBL" id="TGJ78782.1"/>
    </source>
</evidence>
<dbReference type="Pfam" id="PF25053">
    <property type="entry name" value="DUF7791"/>
    <property type="match status" value="1"/>
</dbReference>
<organism evidence="2 3">
    <name type="scientific">Xylaria hypoxylon</name>
    <dbReference type="NCBI Taxonomy" id="37992"/>
    <lineage>
        <taxon>Eukaryota</taxon>
        <taxon>Fungi</taxon>
        <taxon>Dikarya</taxon>
        <taxon>Ascomycota</taxon>
        <taxon>Pezizomycotina</taxon>
        <taxon>Sordariomycetes</taxon>
        <taxon>Xylariomycetidae</taxon>
        <taxon>Xylariales</taxon>
        <taxon>Xylariaceae</taxon>
        <taxon>Xylaria</taxon>
    </lineage>
</organism>
<dbReference type="EMBL" id="SKBN01000350">
    <property type="protein sequence ID" value="TGJ78782.1"/>
    <property type="molecule type" value="Genomic_DNA"/>
</dbReference>
<dbReference type="Proteomes" id="UP000297716">
    <property type="component" value="Unassembled WGS sequence"/>
</dbReference>
<dbReference type="STRING" id="37992.A0A4Z0YQB9"/>
<sequence>MEDLNDTFKQIAQQTSLDAKFCFFIDRLDEYDGEEKYIIKLIQELSISRYIKICASSRSRRQYESFLRGYGRPFDIAYHTKEDIRRSFNPYRYTLLSLLEKERKNSDYAVDALIKPMFEAEVEPGYAASQDRIRNRCSHLLIVDDKPHPVFLSCSVNFLHRNVRDFLRDYDKQLKRCLGKVFDPLASLSKICLSLLKALPIVNIRNEDSAHKVIGLTDELLYYARKVEKKKILLEETPLVGILDELDKVNSYHTRDIIN</sequence>
<accession>A0A4Z0YQB9</accession>